<reference evidence="1" key="1">
    <citation type="journal article" date="2015" name="Nature">
        <title>Complex archaea that bridge the gap between prokaryotes and eukaryotes.</title>
        <authorList>
            <person name="Spang A."/>
            <person name="Saw J.H."/>
            <person name="Jorgensen S.L."/>
            <person name="Zaremba-Niedzwiedzka K."/>
            <person name="Martijn J."/>
            <person name="Lind A.E."/>
            <person name="van Eijk R."/>
            <person name="Schleper C."/>
            <person name="Guy L."/>
            <person name="Ettema T.J."/>
        </authorList>
    </citation>
    <scope>NUCLEOTIDE SEQUENCE</scope>
</reference>
<sequence length="234" mass="27584">MINVYVFTSEKYLWALEPFAYLFNTYWSEQQPCTIVTDVVPDFELPSNFNVSTISDNKPLPQKQWSNGLIAMLTNIKDEHFVFLLEDYWIVRKVDNTGIETLAEYIHNHPKILRMDLTDDRQYAGDMKDIGAWGHYDIVETPNDSPYQMSLQAGIWNRRLLLKLIRPDLTPWEVELYLSPTLHERKDMRVVGTRQRPIRYINAFRGGDSEKVLNLEGIPHEHLEVMRNRGWIKE</sequence>
<dbReference type="AlphaFoldDB" id="A0A0F9LRM6"/>
<gene>
    <name evidence="1" type="ORF">LCGC14_1182210</name>
</gene>
<comment type="caution">
    <text evidence="1">The sequence shown here is derived from an EMBL/GenBank/DDBJ whole genome shotgun (WGS) entry which is preliminary data.</text>
</comment>
<evidence type="ECO:0008006" key="2">
    <source>
        <dbReference type="Google" id="ProtNLM"/>
    </source>
</evidence>
<accession>A0A0F9LRM6</accession>
<protein>
    <recommendedName>
        <fullName evidence="2">Glycosyltransferase 2-like domain-containing protein</fullName>
    </recommendedName>
</protein>
<proteinExistence type="predicted"/>
<organism evidence="1">
    <name type="scientific">marine sediment metagenome</name>
    <dbReference type="NCBI Taxonomy" id="412755"/>
    <lineage>
        <taxon>unclassified sequences</taxon>
        <taxon>metagenomes</taxon>
        <taxon>ecological metagenomes</taxon>
    </lineage>
</organism>
<name>A0A0F9LRM6_9ZZZZ</name>
<dbReference type="EMBL" id="LAZR01005932">
    <property type="protein sequence ID" value="KKM96038.1"/>
    <property type="molecule type" value="Genomic_DNA"/>
</dbReference>
<evidence type="ECO:0000313" key="1">
    <source>
        <dbReference type="EMBL" id="KKM96038.1"/>
    </source>
</evidence>